<dbReference type="InterPro" id="IPR011701">
    <property type="entry name" value="MFS"/>
</dbReference>
<feature type="transmembrane region" description="Helical" evidence="8">
    <location>
        <begin position="409"/>
        <end position="434"/>
    </location>
</feature>
<accession>A0ABW7PBC6</accession>
<feature type="transmembrane region" description="Helical" evidence="8">
    <location>
        <begin position="29"/>
        <end position="52"/>
    </location>
</feature>
<dbReference type="Gene3D" id="1.20.1720.10">
    <property type="entry name" value="Multidrug resistance protein D"/>
    <property type="match status" value="1"/>
</dbReference>
<dbReference type="CDD" id="cd17321">
    <property type="entry name" value="MFS_MMR_MDR_like"/>
    <property type="match status" value="1"/>
</dbReference>
<dbReference type="RefSeq" id="WP_395509503.1">
    <property type="nucleotide sequence ID" value="NZ_JBBDHD010000021.1"/>
</dbReference>
<keyword evidence="3" id="KW-1003">Cell membrane</keyword>
<dbReference type="SUPFAM" id="SSF103473">
    <property type="entry name" value="MFS general substrate transporter"/>
    <property type="match status" value="1"/>
</dbReference>
<evidence type="ECO:0000256" key="3">
    <source>
        <dbReference type="ARBA" id="ARBA00022475"/>
    </source>
</evidence>
<comment type="subcellular location">
    <subcellularLocation>
        <location evidence="1">Cell membrane</location>
        <topology evidence="1">Multi-pass membrane protein</topology>
    </subcellularLocation>
</comment>
<feature type="transmembrane region" description="Helical" evidence="8">
    <location>
        <begin position="374"/>
        <end position="397"/>
    </location>
</feature>
<feature type="transmembrane region" description="Helical" evidence="8">
    <location>
        <begin position="446"/>
        <end position="466"/>
    </location>
</feature>
<protein>
    <submittedName>
        <fullName evidence="10">MFS transporter</fullName>
    </submittedName>
</protein>
<feature type="domain" description="Major facilitator superfamily (MFS) profile" evidence="9">
    <location>
        <begin position="30"/>
        <end position="470"/>
    </location>
</feature>
<evidence type="ECO:0000256" key="5">
    <source>
        <dbReference type="ARBA" id="ARBA00022989"/>
    </source>
</evidence>
<feature type="transmembrane region" description="Helical" evidence="8">
    <location>
        <begin position="248"/>
        <end position="265"/>
    </location>
</feature>
<comment type="caution">
    <text evidence="10">The sequence shown here is derived from an EMBL/GenBank/DDBJ whole genome shotgun (WGS) entry which is preliminary data.</text>
</comment>
<feature type="transmembrane region" description="Helical" evidence="8">
    <location>
        <begin position="315"/>
        <end position="338"/>
    </location>
</feature>
<proteinExistence type="predicted"/>
<dbReference type="PROSITE" id="PS50850">
    <property type="entry name" value="MFS"/>
    <property type="match status" value="1"/>
</dbReference>
<feature type="transmembrane region" description="Helical" evidence="8">
    <location>
        <begin position="286"/>
        <end position="309"/>
    </location>
</feature>
<feature type="transmembrane region" description="Helical" evidence="8">
    <location>
        <begin position="218"/>
        <end position="236"/>
    </location>
</feature>
<dbReference type="Gene3D" id="1.20.1250.20">
    <property type="entry name" value="MFS general substrate transporter like domains"/>
    <property type="match status" value="1"/>
</dbReference>
<keyword evidence="5 8" id="KW-1133">Transmembrane helix</keyword>
<evidence type="ECO:0000256" key="2">
    <source>
        <dbReference type="ARBA" id="ARBA00022448"/>
    </source>
</evidence>
<evidence type="ECO:0000256" key="8">
    <source>
        <dbReference type="SAM" id="Phobius"/>
    </source>
</evidence>
<evidence type="ECO:0000259" key="9">
    <source>
        <dbReference type="PROSITE" id="PS50850"/>
    </source>
</evidence>
<feature type="transmembrane region" description="Helical" evidence="8">
    <location>
        <begin position="121"/>
        <end position="143"/>
    </location>
</feature>
<name>A0ABW7PBC6_9ACTN</name>
<reference evidence="10 11" key="1">
    <citation type="submission" date="2024-03" db="EMBL/GenBank/DDBJ databases">
        <title>Whole genome sequencing of Streptomyces racemochromogenes, to identify antimicrobial biosynthetic gene clusters.</title>
        <authorList>
            <person name="Suryawanshi P."/>
            <person name="Krishnaraj P.U."/>
            <person name="Arun Y.P."/>
            <person name="Suryawanshi M.P."/>
            <person name="Rakshit O."/>
        </authorList>
    </citation>
    <scope>NUCLEOTIDE SEQUENCE [LARGE SCALE GENOMIC DNA]</scope>
    <source>
        <strain evidence="10 11">AUDT626</strain>
    </source>
</reference>
<dbReference type="Pfam" id="PF07690">
    <property type="entry name" value="MFS_1"/>
    <property type="match status" value="1"/>
</dbReference>
<dbReference type="PRINTS" id="PR01036">
    <property type="entry name" value="TCRTETB"/>
</dbReference>
<evidence type="ECO:0000256" key="7">
    <source>
        <dbReference type="ARBA" id="ARBA00023251"/>
    </source>
</evidence>
<feature type="transmembrane region" description="Helical" evidence="8">
    <location>
        <begin position="350"/>
        <end position="368"/>
    </location>
</feature>
<keyword evidence="7" id="KW-0046">Antibiotic resistance</keyword>
<dbReference type="InterPro" id="IPR020846">
    <property type="entry name" value="MFS_dom"/>
</dbReference>
<gene>
    <name evidence="10" type="ORF">WDV06_11180</name>
</gene>
<sequence length="471" mass="48018">MTTDIRTPAATGPHPAAPEDARLSGRARLVLFVLCAAQFMVALDFSVLNVALPALGRDLGLTPSALQWAVTAFTLPSGGFLLLFSRIGDLYGRKKLFLAGLALFGAASLLATLAWNPAAFLTGRALQGLGAAAIVPAGMSLLTTTFPEGPQRDRALGISGTLLSLGFTVGMVLGGVMTDTLGWRSTMGLLALAALVVLVLAPALLAESRTPERPRLDVPGAVTVTAGLLALIYALSTAADRGFGGADVRATLVAGLVLLAVFVRVESRSPAPLVSLPMLKRRTVAWGNVGGLVTFSMMSTVIFVLTLYLQETLRLSSFLTGLVFGVQGVASALAGSLVPRFVGRFGARRTLVGSLVGQGLFTAALLLVGPDSGALVATVAVSLGSMCHLGAIIAYGLTATSGVPDGEQGLATGLVTTTQQVGLTIGIPLLGVLATTRASLFDGVRTVLAVDAALVVGAALLVAAGLGRRRA</sequence>
<keyword evidence="6 8" id="KW-0472">Membrane</keyword>
<dbReference type="InterPro" id="IPR036259">
    <property type="entry name" value="MFS_trans_sf"/>
</dbReference>
<feature type="transmembrane region" description="Helical" evidence="8">
    <location>
        <begin position="155"/>
        <end position="176"/>
    </location>
</feature>
<keyword evidence="2" id="KW-0813">Transport</keyword>
<feature type="transmembrane region" description="Helical" evidence="8">
    <location>
        <begin position="188"/>
        <end position="206"/>
    </location>
</feature>
<evidence type="ECO:0000313" key="11">
    <source>
        <dbReference type="Proteomes" id="UP001610631"/>
    </source>
</evidence>
<evidence type="ECO:0000256" key="6">
    <source>
        <dbReference type="ARBA" id="ARBA00023136"/>
    </source>
</evidence>
<feature type="transmembrane region" description="Helical" evidence="8">
    <location>
        <begin position="64"/>
        <end position="84"/>
    </location>
</feature>
<evidence type="ECO:0000256" key="4">
    <source>
        <dbReference type="ARBA" id="ARBA00022692"/>
    </source>
</evidence>
<dbReference type="EMBL" id="JBBDHD010000021">
    <property type="protein sequence ID" value="MFH7595648.1"/>
    <property type="molecule type" value="Genomic_DNA"/>
</dbReference>
<evidence type="ECO:0000256" key="1">
    <source>
        <dbReference type="ARBA" id="ARBA00004651"/>
    </source>
</evidence>
<dbReference type="Proteomes" id="UP001610631">
    <property type="component" value="Unassembled WGS sequence"/>
</dbReference>
<dbReference type="PANTHER" id="PTHR42718:SF46">
    <property type="entry name" value="BLR6921 PROTEIN"/>
    <property type="match status" value="1"/>
</dbReference>
<evidence type="ECO:0000313" key="10">
    <source>
        <dbReference type="EMBL" id="MFH7595648.1"/>
    </source>
</evidence>
<dbReference type="PANTHER" id="PTHR42718">
    <property type="entry name" value="MAJOR FACILITATOR SUPERFAMILY MULTIDRUG TRANSPORTER MFSC"/>
    <property type="match status" value="1"/>
</dbReference>
<keyword evidence="11" id="KW-1185">Reference proteome</keyword>
<organism evidence="10 11">
    <name type="scientific">Streptomyces racemochromogenes</name>
    <dbReference type="NCBI Taxonomy" id="67353"/>
    <lineage>
        <taxon>Bacteria</taxon>
        <taxon>Bacillati</taxon>
        <taxon>Actinomycetota</taxon>
        <taxon>Actinomycetes</taxon>
        <taxon>Kitasatosporales</taxon>
        <taxon>Streptomycetaceae</taxon>
        <taxon>Streptomyces</taxon>
    </lineage>
</organism>
<keyword evidence="4 8" id="KW-0812">Transmembrane</keyword>
<feature type="transmembrane region" description="Helical" evidence="8">
    <location>
        <begin position="96"/>
        <end position="115"/>
    </location>
</feature>